<protein>
    <recommendedName>
        <fullName evidence="1">HORMA domain-containing protein</fullName>
    </recommendedName>
</protein>
<organism evidence="2 3">
    <name type="scientific">Caligus rogercresseyi</name>
    <name type="common">Sea louse</name>
    <dbReference type="NCBI Taxonomy" id="217165"/>
    <lineage>
        <taxon>Eukaryota</taxon>
        <taxon>Metazoa</taxon>
        <taxon>Ecdysozoa</taxon>
        <taxon>Arthropoda</taxon>
        <taxon>Crustacea</taxon>
        <taxon>Multicrustacea</taxon>
        <taxon>Hexanauplia</taxon>
        <taxon>Copepoda</taxon>
        <taxon>Siphonostomatoida</taxon>
        <taxon>Caligidae</taxon>
        <taxon>Caligus</taxon>
    </lineage>
</organism>
<gene>
    <name evidence="2" type="ORF">FKW44_014181</name>
</gene>
<feature type="domain" description="HORMA" evidence="1">
    <location>
        <begin position="23"/>
        <end position="111"/>
    </location>
</feature>
<proteinExistence type="predicted"/>
<evidence type="ECO:0000313" key="3">
    <source>
        <dbReference type="Proteomes" id="UP000595437"/>
    </source>
</evidence>
<dbReference type="OrthoDB" id="10569682at2759"/>
<name>A0A7T8GYL4_CALRO</name>
<dbReference type="InterPro" id="IPR003511">
    <property type="entry name" value="HORMA_dom"/>
</dbReference>
<sequence length="112" mass="12776">MSAVSTRVRPVSSVAQEEKQALTYIQQIIVSSVAQIFRARGYFKSSESPEQSSDEDIYESRTFGPDLLVHTFKKDVIGKNPEVKEIVSLIQDLMDAIQKKYLNQIILSFYEK</sequence>
<reference evidence="3" key="1">
    <citation type="submission" date="2021-01" db="EMBL/GenBank/DDBJ databases">
        <title>Caligus Genome Assembly.</title>
        <authorList>
            <person name="Gallardo-Escarate C."/>
        </authorList>
    </citation>
    <scope>NUCLEOTIDE SEQUENCE [LARGE SCALE GENOMIC DNA]</scope>
</reference>
<dbReference type="Pfam" id="PF02301">
    <property type="entry name" value="HORMA"/>
    <property type="match status" value="1"/>
</dbReference>
<accession>A0A7T8GYL4</accession>
<evidence type="ECO:0000259" key="1">
    <source>
        <dbReference type="Pfam" id="PF02301"/>
    </source>
</evidence>
<dbReference type="EMBL" id="CP045898">
    <property type="protein sequence ID" value="QQP40204.1"/>
    <property type="molecule type" value="Genomic_DNA"/>
</dbReference>
<evidence type="ECO:0000313" key="2">
    <source>
        <dbReference type="EMBL" id="QQP40204.1"/>
    </source>
</evidence>
<dbReference type="InterPro" id="IPR036570">
    <property type="entry name" value="HORMA_dom_sf"/>
</dbReference>
<feature type="non-terminal residue" evidence="2">
    <location>
        <position position="112"/>
    </location>
</feature>
<keyword evidence="3" id="KW-1185">Reference proteome</keyword>
<dbReference type="Gene3D" id="3.30.900.10">
    <property type="entry name" value="HORMA domain"/>
    <property type="match status" value="1"/>
</dbReference>
<dbReference type="AlphaFoldDB" id="A0A7T8GYL4"/>
<dbReference type="Proteomes" id="UP000595437">
    <property type="component" value="Chromosome 9"/>
</dbReference>